<dbReference type="InterPro" id="IPR006128">
    <property type="entry name" value="Lipoprotein_PsaA-like"/>
</dbReference>
<dbReference type="InterPro" id="IPR006129">
    <property type="entry name" value="AdhesinB"/>
</dbReference>
<evidence type="ECO:0000256" key="4">
    <source>
        <dbReference type="ARBA" id="ARBA00022729"/>
    </source>
</evidence>
<evidence type="ECO:0000256" key="2">
    <source>
        <dbReference type="ARBA" id="ARBA00022448"/>
    </source>
</evidence>
<dbReference type="EMBL" id="BAABDD010000031">
    <property type="protein sequence ID" value="GAA3760600.1"/>
    <property type="molecule type" value="Genomic_DNA"/>
</dbReference>
<dbReference type="CDD" id="cd01137">
    <property type="entry name" value="PsaA"/>
    <property type="match status" value="1"/>
</dbReference>
<dbReference type="InterPro" id="IPR006127">
    <property type="entry name" value="ZnuA-like"/>
</dbReference>
<evidence type="ECO:0000256" key="5">
    <source>
        <dbReference type="RuleBase" id="RU003512"/>
    </source>
</evidence>
<gene>
    <name evidence="7" type="ORF">GCM10022402_43090</name>
</gene>
<keyword evidence="3" id="KW-0479">Metal-binding</keyword>
<dbReference type="Gene3D" id="3.40.50.1980">
    <property type="entry name" value="Nitrogenase molybdenum iron protein domain"/>
    <property type="match status" value="2"/>
</dbReference>
<dbReference type="Proteomes" id="UP001500908">
    <property type="component" value="Unassembled WGS sequence"/>
</dbReference>
<dbReference type="RefSeq" id="WP_344975550.1">
    <property type="nucleotide sequence ID" value="NZ_BAABDD010000031.1"/>
</dbReference>
<comment type="similarity">
    <text evidence="5">Belongs to the bacterial solute-binding protein 9 family.</text>
</comment>
<dbReference type="SUPFAM" id="SSF53807">
    <property type="entry name" value="Helical backbone' metal receptor"/>
    <property type="match status" value="1"/>
</dbReference>
<feature type="chain" id="PRO_5046965296" evidence="6">
    <location>
        <begin position="37"/>
        <end position="316"/>
    </location>
</feature>
<evidence type="ECO:0000313" key="8">
    <source>
        <dbReference type="Proteomes" id="UP001500908"/>
    </source>
</evidence>
<reference evidence="8" key="1">
    <citation type="journal article" date="2019" name="Int. J. Syst. Evol. Microbiol.">
        <title>The Global Catalogue of Microorganisms (GCM) 10K type strain sequencing project: providing services to taxonomists for standard genome sequencing and annotation.</title>
        <authorList>
            <consortium name="The Broad Institute Genomics Platform"/>
            <consortium name="The Broad Institute Genome Sequencing Center for Infectious Disease"/>
            <person name="Wu L."/>
            <person name="Ma J."/>
        </authorList>
    </citation>
    <scope>NUCLEOTIDE SEQUENCE [LARGE SCALE GENOMIC DNA]</scope>
    <source>
        <strain evidence="8">JCM 17137</strain>
    </source>
</reference>
<dbReference type="Pfam" id="PF01297">
    <property type="entry name" value="ZnuA"/>
    <property type="match status" value="1"/>
</dbReference>
<dbReference type="PROSITE" id="PS51257">
    <property type="entry name" value="PROKAR_LIPOPROTEIN"/>
    <property type="match status" value="1"/>
</dbReference>
<name>A0ABP7GF47_9ACTN</name>
<feature type="signal peptide" evidence="6">
    <location>
        <begin position="1"/>
        <end position="36"/>
    </location>
</feature>
<evidence type="ECO:0000256" key="1">
    <source>
        <dbReference type="ARBA" id="ARBA00004196"/>
    </source>
</evidence>
<evidence type="ECO:0000256" key="3">
    <source>
        <dbReference type="ARBA" id="ARBA00022723"/>
    </source>
</evidence>
<dbReference type="PRINTS" id="PR00690">
    <property type="entry name" value="ADHESNFAMILY"/>
</dbReference>
<keyword evidence="8" id="KW-1185">Reference proteome</keyword>
<evidence type="ECO:0000256" key="6">
    <source>
        <dbReference type="SAM" id="SignalP"/>
    </source>
</evidence>
<protein>
    <submittedName>
        <fullName evidence="7">Metal ABC transporter substrate-binding protein</fullName>
    </submittedName>
</protein>
<comment type="subcellular location">
    <subcellularLocation>
        <location evidence="1">Cell envelope</location>
    </subcellularLocation>
</comment>
<evidence type="ECO:0000313" key="7">
    <source>
        <dbReference type="EMBL" id="GAA3760600.1"/>
    </source>
</evidence>
<keyword evidence="4 6" id="KW-0732">Signal</keyword>
<dbReference type="InterPro" id="IPR050492">
    <property type="entry name" value="Bact_metal-bind_prot9"/>
</dbReference>
<keyword evidence="2 5" id="KW-0813">Transport</keyword>
<dbReference type="PANTHER" id="PTHR42953">
    <property type="entry name" value="HIGH-AFFINITY ZINC UPTAKE SYSTEM PROTEIN ZNUA-RELATED"/>
    <property type="match status" value="1"/>
</dbReference>
<proteinExistence type="inferred from homology"/>
<sequence>MPNMKDGAPFSRLVRGAALLSAVIVAATACSGPAPADSAELKVVTTFTVIADMTRNVVGERSDSVAVASVTKVGAEIHEYEPTPEDLVRAQGADLILDNGLGLERWFEQFTNQIEAPTATLSAGIETIPITSGAYEGEANPHAWMSPDNAAVYVDNIRDALSELDPEHAQTYADNAATYKAEIGEVADFLTAEIDTLAAQHRALVTCEGAFSYLARDVGLTEKYLWPVNAETEGTPQQIASVVTFVSDNDVPAVFCETTVNDSAQRQVARETGARMGGALYVDSLSQPDGPVPSYLELLRYDAETIVSGLKGEQSP</sequence>
<accession>A0ABP7GF47</accession>
<comment type="caution">
    <text evidence="7">The sequence shown here is derived from an EMBL/GenBank/DDBJ whole genome shotgun (WGS) entry which is preliminary data.</text>
</comment>
<dbReference type="PRINTS" id="PR00691">
    <property type="entry name" value="ADHESINB"/>
</dbReference>
<dbReference type="PANTHER" id="PTHR42953:SF1">
    <property type="entry name" value="METAL-BINDING PROTEIN HI_0362-RELATED"/>
    <property type="match status" value="1"/>
</dbReference>
<organism evidence="7 8">
    <name type="scientific">Salinactinospora qingdaonensis</name>
    <dbReference type="NCBI Taxonomy" id="702744"/>
    <lineage>
        <taxon>Bacteria</taxon>
        <taxon>Bacillati</taxon>
        <taxon>Actinomycetota</taxon>
        <taxon>Actinomycetes</taxon>
        <taxon>Streptosporangiales</taxon>
        <taxon>Nocardiopsidaceae</taxon>
        <taxon>Salinactinospora</taxon>
    </lineage>
</organism>